<gene>
    <name evidence="1" type="ORF">O181_118898</name>
</gene>
<organism evidence="1 2">
    <name type="scientific">Austropuccinia psidii MF-1</name>
    <dbReference type="NCBI Taxonomy" id="1389203"/>
    <lineage>
        <taxon>Eukaryota</taxon>
        <taxon>Fungi</taxon>
        <taxon>Dikarya</taxon>
        <taxon>Basidiomycota</taxon>
        <taxon>Pucciniomycotina</taxon>
        <taxon>Pucciniomycetes</taxon>
        <taxon>Pucciniales</taxon>
        <taxon>Sphaerophragmiaceae</taxon>
        <taxon>Austropuccinia</taxon>
    </lineage>
</organism>
<evidence type="ECO:0008006" key="3">
    <source>
        <dbReference type="Google" id="ProtNLM"/>
    </source>
</evidence>
<dbReference type="AlphaFoldDB" id="A0A9Q3PYU8"/>
<name>A0A9Q3PYU8_9BASI</name>
<dbReference type="EMBL" id="AVOT02104475">
    <property type="protein sequence ID" value="MBW0579183.1"/>
    <property type="molecule type" value="Genomic_DNA"/>
</dbReference>
<proteinExistence type="predicted"/>
<sequence length="104" mass="11954">MSFTSVGLREIHHYLDRTAFDVITNCDAVKSSLNMKTPNRYMLRWQIAIQEYGGNMIIVHKSGNIHKRSDCLSRWAPENTPETKAWVPQKEHHIEGICVTEIGT</sequence>
<accession>A0A9Q3PYU8</accession>
<evidence type="ECO:0000313" key="2">
    <source>
        <dbReference type="Proteomes" id="UP000765509"/>
    </source>
</evidence>
<reference evidence="1" key="1">
    <citation type="submission" date="2021-03" db="EMBL/GenBank/DDBJ databases">
        <title>Draft genome sequence of rust myrtle Austropuccinia psidii MF-1, a brazilian biotype.</title>
        <authorList>
            <person name="Quecine M.C."/>
            <person name="Pachon D.M.R."/>
            <person name="Bonatelli M.L."/>
            <person name="Correr F.H."/>
            <person name="Franceschini L.M."/>
            <person name="Leite T.F."/>
            <person name="Margarido G.R.A."/>
            <person name="Almeida C.A."/>
            <person name="Ferrarezi J.A."/>
            <person name="Labate C.A."/>
        </authorList>
    </citation>
    <scope>NUCLEOTIDE SEQUENCE</scope>
    <source>
        <strain evidence="1">MF-1</strain>
    </source>
</reference>
<dbReference type="Proteomes" id="UP000765509">
    <property type="component" value="Unassembled WGS sequence"/>
</dbReference>
<comment type="caution">
    <text evidence="1">The sequence shown here is derived from an EMBL/GenBank/DDBJ whole genome shotgun (WGS) entry which is preliminary data.</text>
</comment>
<evidence type="ECO:0000313" key="1">
    <source>
        <dbReference type="EMBL" id="MBW0579183.1"/>
    </source>
</evidence>
<protein>
    <recommendedName>
        <fullName evidence="3">Reverse transcriptase RNase H-like domain-containing protein</fullName>
    </recommendedName>
</protein>
<keyword evidence="2" id="KW-1185">Reference proteome</keyword>